<reference evidence="2 3" key="1">
    <citation type="submission" date="2015-05" db="EMBL/GenBank/DDBJ databases">
        <title>Distinctive expansion of gene families associated with plant cell wall degradation and secondary metabolism in the genomes of grapevine trunk pathogens.</title>
        <authorList>
            <person name="Lawrence D.P."/>
            <person name="Travadon R."/>
            <person name="Rolshausen P.E."/>
            <person name="Baumgartner K."/>
        </authorList>
    </citation>
    <scope>NUCLEOTIDE SEQUENCE [LARGE SCALE GENOMIC DNA]</scope>
    <source>
        <strain evidence="2">UCRPC4</strain>
    </source>
</reference>
<dbReference type="OrthoDB" id="2322499at2759"/>
<protein>
    <recommendedName>
        <fullName evidence="4">F-box domain-containing protein</fullName>
    </recommendedName>
</protein>
<feature type="region of interest" description="Disordered" evidence="1">
    <location>
        <begin position="446"/>
        <end position="469"/>
    </location>
</feature>
<evidence type="ECO:0000313" key="3">
    <source>
        <dbReference type="Proteomes" id="UP000053317"/>
    </source>
</evidence>
<evidence type="ECO:0000313" key="2">
    <source>
        <dbReference type="EMBL" id="KKY25162.1"/>
    </source>
</evidence>
<reference evidence="2 3" key="2">
    <citation type="submission" date="2015-05" db="EMBL/GenBank/DDBJ databases">
        <authorList>
            <person name="Morales-Cruz A."/>
            <person name="Amrine K.C."/>
            <person name="Cantu D."/>
        </authorList>
    </citation>
    <scope>NUCLEOTIDE SEQUENCE [LARGE SCALE GENOMIC DNA]</scope>
    <source>
        <strain evidence="2">UCRPC4</strain>
    </source>
</reference>
<sequence>MEQASGVLDLVDSKNDIRIRRSWSSVSSVPSDQFESTCLANLPTLDAEVGNLADRNFILDNGRIASARVAQHISSGPIVTAPRKANIHWRFAHYTADNILRNLQEEEQTDRETIKPRKRQRRGSKAKEAITLITRKQRTERRLWTFPLEVWFRIFEYAGVQAMVNAEQVHPGLKYALRENEMLWKYCRIQEYGDKAPGPPPGMSEADFGHLIAGRGCQSPSCHREHSSKVYWAFRSRLCSECFQMKTIKASELSGAFQTQPKCLLLDYVQAGILHAGKYMNCRRAFEDLRGWTIDGQWKLVFLKEDVSRIEAEYESGIAAGLSSDHILAGFASRRTEVLEFALCLTKIELWETQIKAPKRHRSERERFFQEQAAKLNPPIPLHTLKHMLPFHRSLDSNRPPTMEQFDILKTKILPLRDEAERIVDVDRLTDSISWLAMMSDSRHPDMEAERKLKERRDGNRSPEQKDVQDLTTQVFEELTDKVADSDLVLMVLKQVKRRWWPLRVRGMCFDGVMGPYELSMDDARLAVKTIKELTSNYDAQRTDDLLEKFRCPACYRTDKVKRYDFVSLFGHLHAKHTRFASDFSRLRKPFHRFGENFPWYTVPWPENLPVLADHQQPNSSANSLVWDFDTAKDYEQRPTTTAVSAFSDRVVNIPLNIAPSDFFPVLLYAGKKLFPTALPRDVQTALALRFALDCYKQNKELNYPPPVDTLISASEQLTKASSASLEDEHKLEFRFPCGACTNDRTVHRSSQWVRGPRSFRDLLNHFIKFHQDIDPSLGWIDNLFAVPSDTKVFDLLTKADASLEKRKREEAVKQQKRRKDAKKKISEKADIVLKTPMAWDVFKELWRKNEELSYP</sequence>
<dbReference type="Proteomes" id="UP000053317">
    <property type="component" value="Unassembled WGS sequence"/>
</dbReference>
<name>A0A0G2EQU5_PHACM</name>
<evidence type="ECO:0008006" key="4">
    <source>
        <dbReference type="Google" id="ProtNLM"/>
    </source>
</evidence>
<keyword evidence="3" id="KW-1185">Reference proteome</keyword>
<proteinExistence type="predicted"/>
<accession>A0A0G2EQU5</accession>
<dbReference type="EMBL" id="LCWF01000047">
    <property type="protein sequence ID" value="KKY25162.1"/>
    <property type="molecule type" value="Genomic_DNA"/>
</dbReference>
<organism evidence="2 3">
    <name type="scientific">Phaeomoniella chlamydospora</name>
    <name type="common">Phaeoacremonium chlamydosporum</name>
    <dbReference type="NCBI Taxonomy" id="158046"/>
    <lineage>
        <taxon>Eukaryota</taxon>
        <taxon>Fungi</taxon>
        <taxon>Dikarya</taxon>
        <taxon>Ascomycota</taxon>
        <taxon>Pezizomycotina</taxon>
        <taxon>Eurotiomycetes</taxon>
        <taxon>Chaetothyriomycetidae</taxon>
        <taxon>Phaeomoniellales</taxon>
        <taxon>Phaeomoniellaceae</taxon>
        <taxon>Phaeomoniella</taxon>
    </lineage>
</organism>
<feature type="region of interest" description="Disordered" evidence="1">
    <location>
        <begin position="107"/>
        <end position="127"/>
    </location>
</feature>
<evidence type="ECO:0000256" key="1">
    <source>
        <dbReference type="SAM" id="MobiDB-lite"/>
    </source>
</evidence>
<gene>
    <name evidence="2" type="ORF">UCRPC4_g01968</name>
</gene>
<comment type="caution">
    <text evidence="2">The sequence shown here is derived from an EMBL/GenBank/DDBJ whole genome shotgun (WGS) entry which is preliminary data.</text>
</comment>
<dbReference type="AlphaFoldDB" id="A0A0G2EQU5"/>